<dbReference type="OrthoDB" id="1937632at2759"/>
<evidence type="ECO:0000313" key="4">
    <source>
        <dbReference type="RefSeq" id="XP_022981740.1"/>
    </source>
</evidence>
<feature type="coiled-coil region" evidence="1">
    <location>
        <begin position="173"/>
        <end position="207"/>
    </location>
</feature>
<sequence length="215" mass="25295">MQSFSFSSIAFLLRFSRALIRLHSPLTSYSLQEKLLACSLARKVVVVVLVGSMALLSEFRNITIFLVTRSFSFFIRTCSFIFKTFVVVVQTWLELLKTSVSFHLNIFWTTSMWIIAFVSLLGRIVVALQRERQLQQNLQFLEIEFENVLWERKEFQKHFQAAMKEQKVVELMLDELEMIHEKATGKISHLESELHKLRNENLRLQEIKGKTCWQT</sequence>
<dbReference type="GeneID" id="111480805"/>
<keyword evidence="2" id="KW-0812">Transmembrane</keyword>
<proteinExistence type="predicted"/>
<feature type="transmembrane region" description="Helical" evidence="2">
    <location>
        <begin position="71"/>
        <end position="93"/>
    </location>
</feature>
<dbReference type="AlphaFoldDB" id="A0A6J1J0G9"/>
<dbReference type="PANTHER" id="PTHR36073">
    <property type="match status" value="1"/>
</dbReference>
<dbReference type="RefSeq" id="XP_022981740.1">
    <property type="nucleotide sequence ID" value="XM_023125972.1"/>
</dbReference>
<evidence type="ECO:0000256" key="2">
    <source>
        <dbReference type="SAM" id="Phobius"/>
    </source>
</evidence>
<feature type="transmembrane region" description="Helical" evidence="2">
    <location>
        <begin position="105"/>
        <end position="126"/>
    </location>
</feature>
<accession>A0A6J1J0G9</accession>
<evidence type="ECO:0000313" key="3">
    <source>
        <dbReference type="Proteomes" id="UP000504608"/>
    </source>
</evidence>
<gene>
    <name evidence="4" type="primary">LOC111480805</name>
</gene>
<organism evidence="3 4">
    <name type="scientific">Cucurbita maxima</name>
    <name type="common">Pumpkin</name>
    <name type="synonym">Winter squash</name>
    <dbReference type="NCBI Taxonomy" id="3661"/>
    <lineage>
        <taxon>Eukaryota</taxon>
        <taxon>Viridiplantae</taxon>
        <taxon>Streptophyta</taxon>
        <taxon>Embryophyta</taxon>
        <taxon>Tracheophyta</taxon>
        <taxon>Spermatophyta</taxon>
        <taxon>Magnoliopsida</taxon>
        <taxon>eudicotyledons</taxon>
        <taxon>Gunneridae</taxon>
        <taxon>Pentapetalae</taxon>
        <taxon>rosids</taxon>
        <taxon>fabids</taxon>
        <taxon>Cucurbitales</taxon>
        <taxon>Cucurbitaceae</taxon>
        <taxon>Cucurbiteae</taxon>
        <taxon>Cucurbita</taxon>
    </lineage>
</organism>
<keyword evidence="3" id="KW-1185">Reference proteome</keyword>
<dbReference type="KEGG" id="cmax:111480805"/>
<dbReference type="Proteomes" id="UP000504608">
    <property type="component" value="Unplaced"/>
</dbReference>
<reference evidence="4" key="1">
    <citation type="submission" date="2025-08" db="UniProtKB">
        <authorList>
            <consortium name="RefSeq"/>
        </authorList>
    </citation>
    <scope>IDENTIFICATION</scope>
    <source>
        <tissue evidence="4">Young leaves</tissue>
    </source>
</reference>
<keyword evidence="2" id="KW-1133">Transmembrane helix</keyword>
<keyword evidence="1" id="KW-0175">Coiled coil</keyword>
<evidence type="ECO:0000256" key="1">
    <source>
        <dbReference type="SAM" id="Coils"/>
    </source>
</evidence>
<keyword evidence="2" id="KW-0472">Membrane</keyword>
<dbReference type="PANTHER" id="PTHR36073:SF1">
    <property type="entry name" value="OS01G0962100 PROTEIN"/>
    <property type="match status" value="1"/>
</dbReference>
<protein>
    <submittedName>
        <fullName evidence="4">Uncharacterized protein LOC111480805 isoform X1</fullName>
    </submittedName>
</protein>
<name>A0A6J1J0G9_CUCMA</name>
<feature type="transmembrane region" description="Helical" evidence="2">
    <location>
        <begin position="34"/>
        <end position="59"/>
    </location>
</feature>